<name>A0A0D6B2Q9_RHOSU</name>
<evidence type="ECO:0000313" key="1">
    <source>
        <dbReference type="EMBL" id="BAQ69301.1"/>
    </source>
</evidence>
<proteinExistence type="predicted"/>
<dbReference type="AlphaFoldDB" id="A0A0D6B2Q9"/>
<dbReference type="Proteomes" id="UP000064912">
    <property type="component" value="Chromosome"/>
</dbReference>
<dbReference type="EMBL" id="AP014800">
    <property type="protein sequence ID" value="BAQ69301.1"/>
    <property type="molecule type" value="Genomic_DNA"/>
</dbReference>
<protein>
    <submittedName>
        <fullName evidence="1">Uncharacterized protein</fullName>
    </submittedName>
</protein>
<sequence length="60" mass="6049">MAGALPEPLTLDWVDVGEAAARIAAPDLPKDGKTPLAESASALVAAVAALIAEAQEEVPR</sequence>
<evidence type="ECO:0000313" key="2">
    <source>
        <dbReference type="Proteomes" id="UP000064912"/>
    </source>
</evidence>
<accession>A0A0D6B2Q9</accession>
<organism evidence="1 2">
    <name type="scientific">Rhodovulum sulfidophilum</name>
    <name type="common">Rhodobacter sulfidophilus</name>
    <dbReference type="NCBI Taxonomy" id="35806"/>
    <lineage>
        <taxon>Bacteria</taxon>
        <taxon>Pseudomonadati</taxon>
        <taxon>Pseudomonadota</taxon>
        <taxon>Alphaproteobacteria</taxon>
        <taxon>Rhodobacterales</taxon>
        <taxon>Paracoccaceae</taxon>
        <taxon>Rhodovulum</taxon>
    </lineage>
</organism>
<dbReference type="KEGG" id="rsu:NHU_02147"/>
<reference evidence="1 2" key="1">
    <citation type="submission" date="2015-02" db="EMBL/GenBank/DDBJ databases">
        <title>Genome sequene of Rhodovulum sulfidophilum DSM 2351.</title>
        <authorList>
            <person name="Nagao N."/>
        </authorList>
    </citation>
    <scope>NUCLEOTIDE SEQUENCE [LARGE SCALE GENOMIC DNA]</scope>
    <source>
        <strain evidence="1 2">DSM 2351</strain>
    </source>
</reference>
<dbReference type="PATRIC" id="fig|35806.4.peg.2211"/>
<gene>
    <name evidence="1" type="ORF">NHU_02147</name>
</gene>